<evidence type="ECO:0000313" key="3">
    <source>
        <dbReference type="EMBL" id="PVD32249.1"/>
    </source>
</evidence>
<reference evidence="3 4" key="1">
    <citation type="submission" date="2018-04" db="EMBL/GenBank/DDBJ databases">
        <title>The genome of golden apple snail Pomacea canaliculata provides insight into stress tolerance and invasive adaptation.</title>
        <authorList>
            <person name="Liu C."/>
            <person name="Liu B."/>
            <person name="Ren Y."/>
            <person name="Zhang Y."/>
            <person name="Wang H."/>
            <person name="Li S."/>
            <person name="Jiang F."/>
            <person name="Yin L."/>
            <person name="Zhang G."/>
            <person name="Qian W."/>
            <person name="Fan W."/>
        </authorList>
    </citation>
    <scope>NUCLEOTIDE SEQUENCE [LARGE SCALE GENOMIC DNA]</scope>
    <source>
        <strain evidence="3">SZHN2017</strain>
        <tissue evidence="3">Muscle</tissue>
    </source>
</reference>
<name>A0A2T7PFS6_POMCA</name>
<protein>
    <submittedName>
        <fullName evidence="3">Uncharacterized protein</fullName>
    </submittedName>
</protein>
<evidence type="ECO:0000256" key="1">
    <source>
        <dbReference type="SAM" id="Coils"/>
    </source>
</evidence>
<sequence>MYVLTAVCMLVAGVAATSVYDYANISPYDIKALLERLERVSEFEDQVAQQLNNATDNANSIFDLLEDINNTTLKDIREKEAEQDRRLQDIFKRIKQDALRAAAVIARVQGADAQAKFNLEQLTRIQARIAELTKVNVQEDADLEDVAVTLNNSIAAVRKSIKFNSNDAEGELERLEAAIEETVNLIDTRFCVSGETVVEFYGKQNVAEGTISIQDGLFTGTPQVYCSIQGYKSKLYLDRSEVCIPDRVPTL</sequence>
<keyword evidence="1" id="KW-0175">Coiled coil</keyword>
<dbReference type="EMBL" id="PZQS01000004">
    <property type="protein sequence ID" value="PVD32249.1"/>
    <property type="molecule type" value="Genomic_DNA"/>
</dbReference>
<organism evidence="3 4">
    <name type="scientific">Pomacea canaliculata</name>
    <name type="common">Golden apple snail</name>
    <dbReference type="NCBI Taxonomy" id="400727"/>
    <lineage>
        <taxon>Eukaryota</taxon>
        <taxon>Metazoa</taxon>
        <taxon>Spiralia</taxon>
        <taxon>Lophotrochozoa</taxon>
        <taxon>Mollusca</taxon>
        <taxon>Gastropoda</taxon>
        <taxon>Caenogastropoda</taxon>
        <taxon>Architaenioglossa</taxon>
        <taxon>Ampullarioidea</taxon>
        <taxon>Ampullariidae</taxon>
        <taxon>Pomacea</taxon>
    </lineage>
</organism>
<gene>
    <name evidence="3" type="ORF">C0Q70_07682</name>
</gene>
<keyword evidence="2" id="KW-0732">Signal</keyword>
<feature type="chain" id="PRO_5015638185" evidence="2">
    <location>
        <begin position="17"/>
        <end position="251"/>
    </location>
</feature>
<comment type="caution">
    <text evidence="3">The sequence shown here is derived from an EMBL/GenBank/DDBJ whole genome shotgun (WGS) entry which is preliminary data.</text>
</comment>
<keyword evidence="4" id="KW-1185">Reference proteome</keyword>
<feature type="signal peptide" evidence="2">
    <location>
        <begin position="1"/>
        <end position="16"/>
    </location>
</feature>
<evidence type="ECO:0000256" key="2">
    <source>
        <dbReference type="SAM" id="SignalP"/>
    </source>
</evidence>
<dbReference type="OrthoDB" id="10684939at2759"/>
<proteinExistence type="predicted"/>
<dbReference type="AlphaFoldDB" id="A0A2T7PFS6"/>
<accession>A0A2T7PFS6</accession>
<evidence type="ECO:0000313" key="4">
    <source>
        <dbReference type="Proteomes" id="UP000245119"/>
    </source>
</evidence>
<dbReference type="Proteomes" id="UP000245119">
    <property type="component" value="Linkage Group LG4"/>
</dbReference>
<feature type="coiled-coil region" evidence="1">
    <location>
        <begin position="158"/>
        <end position="185"/>
    </location>
</feature>